<dbReference type="EMBL" id="MU007036">
    <property type="protein sequence ID" value="KAF2430766.1"/>
    <property type="molecule type" value="Genomic_DNA"/>
</dbReference>
<comment type="subcellular location">
    <subcellularLocation>
        <location evidence="1">Endoplasmic reticulum membrane</location>
        <topology evidence="1">Multi-pass membrane protein</topology>
    </subcellularLocation>
</comment>
<dbReference type="Gene3D" id="2.60.40.150">
    <property type="entry name" value="C2 domain"/>
    <property type="match status" value="1"/>
</dbReference>
<dbReference type="SUPFAM" id="SSF158702">
    <property type="entry name" value="Sec63 N-terminal domain-like"/>
    <property type="match status" value="1"/>
</dbReference>
<dbReference type="InterPro" id="IPR036869">
    <property type="entry name" value="J_dom_sf"/>
</dbReference>
<keyword evidence="14" id="KW-1185">Reference proteome</keyword>
<evidence type="ECO:0000259" key="11">
    <source>
        <dbReference type="SMART" id="SM00271"/>
    </source>
</evidence>
<dbReference type="CDD" id="cd06257">
    <property type="entry name" value="DnaJ"/>
    <property type="match status" value="1"/>
</dbReference>
<dbReference type="PANTHER" id="PTHR24075">
    <property type="entry name" value="SEC63 DOMAIN-CONTAINING"/>
    <property type="match status" value="1"/>
</dbReference>
<dbReference type="InterPro" id="IPR035892">
    <property type="entry name" value="C2_domain_sf"/>
</dbReference>
<dbReference type="Gene3D" id="1.10.150.20">
    <property type="entry name" value="5' to 3' exonuclease, C-terminal subdomain"/>
    <property type="match status" value="1"/>
</dbReference>
<evidence type="ECO:0008006" key="15">
    <source>
        <dbReference type="Google" id="ProtNLM"/>
    </source>
</evidence>
<organism evidence="13 14">
    <name type="scientific">Tothia fuscella</name>
    <dbReference type="NCBI Taxonomy" id="1048955"/>
    <lineage>
        <taxon>Eukaryota</taxon>
        <taxon>Fungi</taxon>
        <taxon>Dikarya</taxon>
        <taxon>Ascomycota</taxon>
        <taxon>Pezizomycotina</taxon>
        <taxon>Dothideomycetes</taxon>
        <taxon>Pleosporomycetidae</taxon>
        <taxon>Venturiales</taxon>
        <taxon>Cylindrosympodiaceae</taxon>
        <taxon>Tothia</taxon>
    </lineage>
</organism>
<dbReference type="SUPFAM" id="SSF46565">
    <property type="entry name" value="Chaperone J-domain"/>
    <property type="match status" value="1"/>
</dbReference>
<dbReference type="GO" id="GO:0006620">
    <property type="term" value="P:post-translational protein targeting to endoplasmic reticulum membrane"/>
    <property type="evidence" value="ECO:0007669"/>
    <property type="project" value="TreeGrafter"/>
</dbReference>
<evidence type="ECO:0000256" key="3">
    <source>
        <dbReference type="ARBA" id="ARBA00022692"/>
    </source>
</evidence>
<feature type="region of interest" description="Disordered" evidence="9">
    <location>
        <begin position="612"/>
        <end position="686"/>
    </location>
</feature>
<proteinExistence type="predicted"/>
<dbReference type="Gene3D" id="1.10.3380.10">
    <property type="entry name" value="Sec63 N-terminal domain-like domain"/>
    <property type="match status" value="1"/>
</dbReference>
<dbReference type="GO" id="GO:0008320">
    <property type="term" value="F:protein transmembrane transporter activity"/>
    <property type="evidence" value="ECO:0007669"/>
    <property type="project" value="TreeGrafter"/>
</dbReference>
<evidence type="ECO:0000256" key="10">
    <source>
        <dbReference type="SAM" id="Phobius"/>
    </source>
</evidence>
<dbReference type="Gene3D" id="1.10.287.110">
    <property type="entry name" value="DnaJ domain"/>
    <property type="match status" value="1"/>
</dbReference>
<evidence type="ECO:0000256" key="9">
    <source>
        <dbReference type="SAM" id="MobiDB-lite"/>
    </source>
</evidence>
<protein>
    <recommendedName>
        <fullName evidence="15">J domain-containing protein</fullName>
    </recommendedName>
</protein>
<name>A0A9P4NT55_9PEZI</name>
<dbReference type="InterPro" id="IPR001623">
    <property type="entry name" value="DnaJ_domain"/>
</dbReference>
<reference evidence="13" key="1">
    <citation type="journal article" date="2020" name="Stud. Mycol.">
        <title>101 Dothideomycetes genomes: a test case for predicting lifestyles and emergence of pathogens.</title>
        <authorList>
            <person name="Haridas S."/>
            <person name="Albert R."/>
            <person name="Binder M."/>
            <person name="Bloem J."/>
            <person name="Labutti K."/>
            <person name="Salamov A."/>
            <person name="Andreopoulos B."/>
            <person name="Baker S."/>
            <person name="Barry K."/>
            <person name="Bills G."/>
            <person name="Bluhm B."/>
            <person name="Cannon C."/>
            <person name="Castanera R."/>
            <person name="Culley D."/>
            <person name="Daum C."/>
            <person name="Ezra D."/>
            <person name="Gonzalez J."/>
            <person name="Henrissat B."/>
            <person name="Kuo A."/>
            <person name="Liang C."/>
            <person name="Lipzen A."/>
            <person name="Lutzoni F."/>
            <person name="Magnuson J."/>
            <person name="Mondo S."/>
            <person name="Nolan M."/>
            <person name="Ohm R."/>
            <person name="Pangilinan J."/>
            <person name="Park H.-J."/>
            <person name="Ramirez L."/>
            <person name="Alfaro M."/>
            <person name="Sun H."/>
            <person name="Tritt A."/>
            <person name="Yoshinaga Y."/>
            <person name="Zwiers L.-H."/>
            <person name="Turgeon B."/>
            <person name="Goodwin S."/>
            <person name="Spatafora J."/>
            <person name="Crous P."/>
            <person name="Grigoriev I."/>
        </authorList>
    </citation>
    <scope>NUCLEOTIDE SEQUENCE</scope>
    <source>
        <strain evidence="13">CBS 130266</strain>
    </source>
</reference>
<dbReference type="GO" id="GO:0031207">
    <property type="term" value="C:Sec62/Sec63 complex"/>
    <property type="evidence" value="ECO:0007669"/>
    <property type="project" value="TreeGrafter"/>
</dbReference>
<evidence type="ECO:0000313" key="13">
    <source>
        <dbReference type="EMBL" id="KAF2430766.1"/>
    </source>
</evidence>
<feature type="transmembrane region" description="Helical" evidence="10">
    <location>
        <begin position="76"/>
        <end position="97"/>
    </location>
</feature>
<evidence type="ECO:0000256" key="5">
    <source>
        <dbReference type="ARBA" id="ARBA00022927"/>
    </source>
</evidence>
<dbReference type="SMART" id="SM00973">
    <property type="entry name" value="Sec63"/>
    <property type="match status" value="1"/>
</dbReference>
<feature type="compositionally biased region" description="Basic and acidic residues" evidence="9">
    <location>
        <begin position="641"/>
        <end position="653"/>
    </location>
</feature>
<feature type="domain" description="J" evidence="11">
    <location>
        <begin position="104"/>
        <end position="169"/>
    </location>
</feature>
<evidence type="ECO:0000256" key="4">
    <source>
        <dbReference type="ARBA" id="ARBA00022824"/>
    </source>
</evidence>
<sequence length="686" mass="76497">MSTDYNYDEQGQFFPYFILTITAILTVPTTYSWLRSSSDLESTAPRIKTDYQAEDGEIIDSLKAKQKRKERKIKRMTFSLAGWAMMAFMVYLILVTARTVEKRWDPYDVLGISRSATEKEIKSFYRKLSLTKHPDKIKLDEAKNQTVDWANEQWVDLTKAFKALTDEEIRRNFLEYGHPDGKQSFSIGIALPQFLVAKGSGKFVLAFYGLLIGVLLPYFVGTWWYGSQKRTKEGILVASAGTIFQAFKEDIDAGGIVEAVSGADEYKELLVGDKAESGLAKIEQKVLAPGEHAPFAAGLSAKDRQALVDIDDAQRRKTLALIWAYLGRVDLADATLNDEKYEAGAIAFLLNEAFAVMALHFSVIAPVMSSYHLSQCIIQATPPNSSPLLQLPHFNPKIVEAIEGPSARVHFSVQQFMDLPAQERKRKITGPGLLSDVQYQQAVTIAQQLPYLKVEKAFFKVQGEKFVTPNSLVQFVVKARIIPPGSINVPAITEKDLEDVDKVEKRSDAAQEDSRIAPPLAHAPYFARDHSPRWHVFLGDSKQGKIAVPPFTFATFDEPLFTEDGQPTYNMQTLRMQFGAPPQAGRYTFVMNLVCDSYIGLDTKLNVTMEVEDESRAEQISEEAEISEPGEDSIAGQMKILKGEKVGKKSKVEEDSDEDSSGSNTEGDEEDDDTSETDTDTDTDGE</sequence>
<evidence type="ECO:0000256" key="8">
    <source>
        <dbReference type="ARBA" id="ARBA00023186"/>
    </source>
</evidence>
<keyword evidence="2" id="KW-0813">Transport</keyword>
<dbReference type="InterPro" id="IPR014756">
    <property type="entry name" value="Ig_E-set"/>
</dbReference>
<accession>A0A9P4NT55</accession>
<dbReference type="Proteomes" id="UP000800235">
    <property type="component" value="Unassembled WGS sequence"/>
</dbReference>
<dbReference type="Pfam" id="PF00226">
    <property type="entry name" value="DnaJ"/>
    <property type="match status" value="1"/>
</dbReference>
<comment type="caution">
    <text evidence="13">The sequence shown here is derived from an EMBL/GenBank/DDBJ whole genome shotgun (WGS) entry which is preliminary data.</text>
</comment>
<keyword evidence="4" id="KW-0256">Endoplasmic reticulum</keyword>
<feature type="compositionally biased region" description="Acidic residues" evidence="9">
    <location>
        <begin position="654"/>
        <end position="686"/>
    </location>
</feature>
<dbReference type="AlphaFoldDB" id="A0A9P4NT55"/>
<feature type="compositionally biased region" description="Acidic residues" evidence="9">
    <location>
        <begin position="620"/>
        <end position="631"/>
    </location>
</feature>
<feature type="domain" description="SEC63" evidence="12">
    <location>
        <begin position="227"/>
        <end position="607"/>
    </location>
</feature>
<keyword evidence="7 10" id="KW-0472">Membrane</keyword>
<dbReference type="InterPro" id="IPR004179">
    <property type="entry name" value="Sec63-dom"/>
</dbReference>
<dbReference type="OrthoDB" id="1734229at2759"/>
<evidence type="ECO:0000313" key="14">
    <source>
        <dbReference type="Proteomes" id="UP000800235"/>
    </source>
</evidence>
<dbReference type="SMART" id="SM00271">
    <property type="entry name" value="DnaJ"/>
    <property type="match status" value="1"/>
</dbReference>
<evidence type="ECO:0000256" key="1">
    <source>
        <dbReference type="ARBA" id="ARBA00004477"/>
    </source>
</evidence>
<dbReference type="PANTHER" id="PTHR24075:SF0">
    <property type="entry name" value="TRANSLOCATION PROTEIN SEC63 HOMOLOG"/>
    <property type="match status" value="1"/>
</dbReference>
<dbReference type="GO" id="GO:0003723">
    <property type="term" value="F:RNA binding"/>
    <property type="evidence" value="ECO:0007669"/>
    <property type="project" value="TreeGrafter"/>
</dbReference>
<feature type="transmembrane region" description="Helical" evidence="10">
    <location>
        <begin position="203"/>
        <end position="225"/>
    </location>
</feature>
<keyword evidence="8" id="KW-0143">Chaperone</keyword>
<dbReference type="GO" id="GO:0006614">
    <property type="term" value="P:SRP-dependent cotranslational protein targeting to membrane"/>
    <property type="evidence" value="ECO:0007669"/>
    <property type="project" value="TreeGrafter"/>
</dbReference>
<feature type="transmembrane region" description="Helical" evidence="10">
    <location>
        <begin position="13"/>
        <end position="34"/>
    </location>
</feature>
<keyword evidence="6 10" id="KW-1133">Transmembrane helix</keyword>
<dbReference type="Pfam" id="PF02889">
    <property type="entry name" value="Sec63"/>
    <property type="match status" value="1"/>
</dbReference>
<dbReference type="SUPFAM" id="SSF81296">
    <property type="entry name" value="E set domains"/>
    <property type="match status" value="1"/>
</dbReference>
<keyword evidence="5" id="KW-0653">Protein transport</keyword>
<evidence type="ECO:0000256" key="7">
    <source>
        <dbReference type="ARBA" id="ARBA00023136"/>
    </source>
</evidence>
<evidence type="ECO:0000259" key="12">
    <source>
        <dbReference type="SMART" id="SM00973"/>
    </source>
</evidence>
<gene>
    <name evidence="13" type="ORF">EJ08DRAFT_588353</name>
</gene>
<evidence type="ECO:0000256" key="2">
    <source>
        <dbReference type="ARBA" id="ARBA00022448"/>
    </source>
</evidence>
<keyword evidence="3 10" id="KW-0812">Transmembrane</keyword>
<evidence type="ECO:0000256" key="6">
    <source>
        <dbReference type="ARBA" id="ARBA00022989"/>
    </source>
</evidence>
<dbReference type="PRINTS" id="PR00625">
    <property type="entry name" value="JDOMAIN"/>
</dbReference>
<dbReference type="FunFam" id="1.10.287.110:FF:000039">
    <property type="entry name" value="Protein translocation complex component (Npl1)"/>
    <property type="match status" value="1"/>
</dbReference>